<keyword evidence="1" id="KW-0472">Membrane</keyword>
<gene>
    <name evidence="2" type="ordered locus">TTX_0018</name>
</gene>
<dbReference type="EMBL" id="FN869859">
    <property type="protein sequence ID" value="CCC80696.1"/>
    <property type="molecule type" value="Genomic_DNA"/>
</dbReference>
<evidence type="ECO:0000313" key="2">
    <source>
        <dbReference type="EMBL" id="CCC80696.1"/>
    </source>
</evidence>
<dbReference type="Proteomes" id="UP000002654">
    <property type="component" value="Chromosome"/>
</dbReference>
<evidence type="ECO:0000256" key="1">
    <source>
        <dbReference type="SAM" id="Phobius"/>
    </source>
</evidence>
<dbReference type="eggNOG" id="arCOG00374">
    <property type="taxonomic scope" value="Archaea"/>
</dbReference>
<reference evidence="2 3" key="1">
    <citation type="journal article" date="2011" name="PLoS ONE">
        <title>The complete genome sequence of Thermoproteus tenax: a physiologically versatile member of the Crenarchaeota.</title>
        <authorList>
            <person name="Siebers B."/>
            <person name="Zaparty M."/>
            <person name="Raddatz G."/>
            <person name="Tjaden B."/>
            <person name="Albers S.V."/>
            <person name="Bell S.D."/>
            <person name="Blombach F."/>
            <person name="Kletzin A."/>
            <person name="Kyrpides N."/>
            <person name="Lanz C."/>
            <person name="Plagens A."/>
            <person name="Rampp M."/>
            <person name="Rosinus A."/>
            <person name="von Jan M."/>
            <person name="Makarova K.S."/>
            <person name="Klenk H.P."/>
            <person name="Schuster S.C."/>
            <person name="Hensel R."/>
        </authorList>
    </citation>
    <scope>NUCLEOTIDE SEQUENCE [LARGE SCALE GENOMIC DNA]</scope>
    <source>
        <strain evidence="3">ATCC 35583 / DSM 2078 / JCM 9277 / NBRC 100435 / Kra 1</strain>
    </source>
</reference>
<keyword evidence="1" id="KW-1133">Transmembrane helix</keyword>
<dbReference type="HOGENOM" id="CLU_098527_0_0_2"/>
<dbReference type="AlphaFoldDB" id="G4RQ59"/>
<keyword evidence="3" id="KW-1185">Reference proteome</keyword>
<dbReference type="RefSeq" id="WP_014125954.1">
    <property type="nucleotide sequence ID" value="NC_016070.1"/>
</dbReference>
<evidence type="ECO:0000313" key="3">
    <source>
        <dbReference type="Proteomes" id="UP000002654"/>
    </source>
</evidence>
<dbReference type="OrthoDB" id="382157at2157"/>
<dbReference type="STRING" id="768679.TTX_0018"/>
<protein>
    <submittedName>
        <fullName evidence="2">Membrane-associated trancriptional regulator, (No HTH domain)</fullName>
    </submittedName>
</protein>
<accession>G4RQ59</accession>
<dbReference type="GeneID" id="11263023"/>
<organism evidence="2 3">
    <name type="scientific">Thermoproteus tenax (strain ATCC 35583 / DSM 2078 / JCM 9277 / NBRC 100435 / Kra 1)</name>
    <dbReference type="NCBI Taxonomy" id="768679"/>
    <lineage>
        <taxon>Archaea</taxon>
        <taxon>Thermoproteota</taxon>
        <taxon>Thermoprotei</taxon>
        <taxon>Thermoproteales</taxon>
        <taxon>Thermoproteaceae</taxon>
        <taxon>Thermoproteus</taxon>
    </lineage>
</organism>
<dbReference type="PaxDb" id="768679-TTX_0018"/>
<proteinExistence type="predicted"/>
<name>G4RQ59_THETK</name>
<feature type="transmembrane region" description="Helical" evidence="1">
    <location>
        <begin position="174"/>
        <end position="192"/>
    </location>
</feature>
<sequence length="196" mass="20061">MIILNLTIPPLLIILLHSGVYVANLSMPAPNASSIAAFAINGTPMPALVAGGRLYVLQDGSGGYVEYVPQYSNNSGLYVVQIAADEPIVVVIPPGIMIERAPGNYSLIAVNKSGTYIAVPPGAGAISYYAMAISTSPYMPSAATATSTTSPIVQSIPSTTTSPSAPTAQLPLEAALIVGALVVVGIIAALAVRRKR</sequence>
<dbReference type="KEGG" id="ttn:TTX_0018"/>
<dbReference type="PATRIC" id="fig|768679.9.peg.19"/>
<keyword evidence="1" id="KW-0812">Transmembrane</keyword>